<keyword evidence="1" id="KW-1133">Transmembrane helix</keyword>
<evidence type="ECO:0000313" key="3">
    <source>
        <dbReference type="Proteomes" id="UP000186758"/>
    </source>
</evidence>
<dbReference type="AlphaFoldDB" id="A0A1Q9YKT4"/>
<dbReference type="EMBL" id="MPJZ01000050">
    <property type="protein sequence ID" value="OLU45413.1"/>
    <property type="molecule type" value="Genomic_DNA"/>
</dbReference>
<proteinExistence type="predicted"/>
<organism evidence="2 3">
    <name type="scientific">Faecalibaculum rodentium</name>
    <dbReference type="NCBI Taxonomy" id="1702221"/>
    <lineage>
        <taxon>Bacteria</taxon>
        <taxon>Bacillati</taxon>
        <taxon>Bacillota</taxon>
        <taxon>Erysipelotrichia</taxon>
        <taxon>Erysipelotrichales</taxon>
        <taxon>Erysipelotrichaceae</taxon>
        <taxon>Faecalibaculum</taxon>
    </lineage>
</organism>
<evidence type="ECO:0000256" key="1">
    <source>
        <dbReference type="SAM" id="Phobius"/>
    </source>
</evidence>
<accession>A0A1Q9YKT4</accession>
<dbReference type="Proteomes" id="UP000186758">
    <property type="component" value="Unassembled WGS sequence"/>
</dbReference>
<gene>
    <name evidence="2" type="ORF">BO223_04780</name>
</gene>
<reference evidence="2 3" key="1">
    <citation type="submission" date="2016-11" db="EMBL/GenBank/DDBJ databases">
        <title>Description of two novel members of the family Erysipelotrichaceae: Ileibacterium lipovorans gen. nov., sp. nov. and Dubosiella newyorkensis, gen. nov., sp. nov.</title>
        <authorList>
            <person name="Cox L.M."/>
            <person name="Sohn J."/>
            <person name="Tyrrell K.L."/>
            <person name="Citron D.M."/>
            <person name="Lawson P.A."/>
            <person name="Patel N.B."/>
            <person name="Iizumi T."/>
            <person name="Perez-Perez G.I."/>
            <person name="Goldstein E.J."/>
            <person name="Blaser M.J."/>
        </authorList>
    </citation>
    <scope>NUCLEOTIDE SEQUENCE [LARGE SCALE GENOMIC DNA]</scope>
    <source>
        <strain evidence="2 3">NYU-BL-K8</strain>
    </source>
</reference>
<comment type="caution">
    <text evidence="2">The sequence shown here is derived from an EMBL/GenBank/DDBJ whole genome shotgun (WGS) entry which is preliminary data.</text>
</comment>
<evidence type="ECO:0000313" key="2">
    <source>
        <dbReference type="EMBL" id="OLU45413.1"/>
    </source>
</evidence>
<keyword evidence="1" id="KW-0812">Transmembrane</keyword>
<dbReference type="RefSeq" id="WP_075885161.1">
    <property type="nucleotide sequence ID" value="NZ_CAOORG010000010.1"/>
</dbReference>
<feature type="transmembrane region" description="Helical" evidence="1">
    <location>
        <begin position="18"/>
        <end position="40"/>
    </location>
</feature>
<sequence length="59" mass="6453">MPADSTGYEKADVSDPDALRICLSSAFLFTFYTAQVLCILKREMHQSGTSNSEAGMFTV</sequence>
<protein>
    <submittedName>
        <fullName evidence="2">Uncharacterized protein</fullName>
    </submittedName>
</protein>
<name>A0A1Q9YKT4_9FIRM</name>
<keyword evidence="1" id="KW-0472">Membrane</keyword>